<evidence type="ECO:0000313" key="3">
    <source>
        <dbReference type="EMBL" id="VEG74686.1"/>
    </source>
</evidence>
<evidence type="ECO:0000259" key="2">
    <source>
        <dbReference type="Pfam" id="PF02894"/>
    </source>
</evidence>
<comment type="similarity">
    <text evidence="1">Belongs to the Gfo/Idh/MocA family.</text>
</comment>
<organism evidence="3 4">
    <name type="scientific">Actinomyces slackii</name>
    <dbReference type="NCBI Taxonomy" id="52774"/>
    <lineage>
        <taxon>Bacteria</taxon>
        <taxon>Bacillati</taxon>
        <taxon>Actinomycetota</taxon>
        <taxon>Actinomycetes</taxon>
        <taxon>Actinomycetales</taxon>
        <taxon>Actinomycetaceae</taxon>
        <taxon>Actinomyces</taxon>
    </lineage>
</organism>
<name>A0A3S4SFA0_9ACTO</name>
<accession>A0A3S4SFA0</accession>
<proteinExistence type="inferred from homology"/>
<dbReference type="EMBL" id="LR134363">
    <property type="protein sequence ID" value="VEG74686.1"/>
    <property type="molecule type" value="Genomic_DNA"/>
</dbReference>
<dbReference type="KEGG" id="asla:NCTC11923_01324"/>
<dbReference type="Gene3D" id="3.30.360.10">
    <property type="entry name" value="Dihydrodipicolinate Reductase, domain 2"/>
    <property type="match status" value="1"/>
</dbReference>
<dbReference type="Pfam" id="PF02894">
    <property type="entry name" value="GFO_IDH_MocA_C"/>
    <property type="match status" value="1"/>
</dbReference>
<evidence type="ECO:0000256" key="1">
    <source>
        <dbReference type="ARBA" id="ARBA00010928"/>
    </source>
</evidence>
<dbReference type="AlphaFoldDB" id="A0A3S4SFA0"/>
<gene>
    <name evidence="3" type="ORF">NCTC11923_01324</name>
</gene>
<dbReference type="Proteomes" id="UP000276899">
    <property type="component" value="Chromosome"/>
</dbReference>
<keyword evidence="4" id="KW-1185">Reference proteome</keyword>
<dbReference type="InterPro" id="IPR004104">
    <property type="entry name" value="Gfo/Idh/MocA-like_OxRdtase_C"/>
</dbReference>
<sequence>MRHVVGEITEVTSAQLETVIKDRPLPAGGIGHSQKASATERGEVTNDDIANLSVRTATGAIGSITLSRIALGTPNDLGIEVYGTRGHARFSSASMDALTVYQAGSEEPGMDGPRTVAAGPAFPYFASTAAMPGRGVGTGYGEAFMAEIQEFVKALAGMGEVTNPFRDAIPTMRAISAAQACAAQGRPVAVE</sequence>
<feature type="domain" description="Gfo/Idh/MocA-like oxidoreductase C-terminal" evidence="2">
    <location>
        <begin position="38"/>
        <end position="190"/>
    </location>
</feature>
<reference evidence="3 4" key="1">
    <citation type="submission" date="2018-12" db="EMBL/GenBank/DDBJ databases">
        <authorList>
            <consortium name="Pathogen Informatics"/>
        </authorList>
    </citation>
    <scope>NUCLEOTIDE SEQUENCE [LARGE SCALE GENOMIC DNA]</scope>
    <source>
        <strain evidence="3 4">NCTC11923</strain>
    </source>
</reference>
<evidence type="ECO:0000313" key="4">
    <source>
        <dbReference type="Proteomes" id="UP000276899"/>
    </source>
</evidence>
<dbReference type="SUPFAM" id="SSF55347">
    <property type="entry name" value="Glyceraldehyde-3-phosphate dehydrogenase-like, C-terminal domain"/>
    <property type="match status" value="1"/>
</dbReference>
<protein>
    <recommendedName>
        <fullName evidence="2">Gfo/Idh/MocA-like oxidoreductase C-terminal domain-containing protein</fullName>
    </recommendedName>
</protein>
<dbReference type="STRING" id="1278298.GCA_000428685_02514"/>